<dbReference type="Proteomes" id="UP000554235">
    <property type="component" value="Unassembled WGS sequence"/>
</dbReference>
<feature type="transmembrane region" description="Helical" evidence="7">
    <location>
        <begin position="394"/>
        <end position="418"/>
    </location>
</feature>
<protein>
    <submittedName>
        <fullName evidence="9">Neutral amino acid permease</fullName>
    </submittedName>
</protein>
<dbReference type="Gene3D" id="1.20.1740.10">
    <property type="entry name" value="Amino acid/polyamine transporter I"/>
    <property type="match status" value="1"/>
</dbReference>
<dbReference type="GO" id="GO:0016020">
    <property type="term" value="C:membrane"/>
    <property type="evidence" value="ECO:0007669"/>
    <property type="project" value="UniProtKB-SubCell"/>
</dbReference>
<evidence type="ECO:0000256" key="7">
    <source>
        <dbReference type="SAM" id="Phobius"/>
    </source>
</evidence>
<feature type="compositionally biased region" description="Basic and acidic residues" evidence="6">
    <location>
        <begin position="20"/>
        <end position="30"/>
    </location>
</feature>
<comment type="similarity">
    <text evidence="2">Belongs to the amino acid/polyamine transporter 2 family.</text>
</comment>
<proteinExistence type="inferred from homology"/>
<feature type="transmembrane region" description="Helical" evidence="7">
    <location>
        <begin position="278"/>
        <end position="301"/>
    </location>
</feature>
<reference evidence="9 10" key="1">
    <citation type="submission" date="2020-01" db="EMBL/GenBank/DDBJ databases">
        <title>Identification and distribution of gene clusters putatively required for synthesis of sphingolipid metabolism inhibitors in phylogenetically diverse species of the filamentous fungus Fusarium.</title>
        <authorList>
            <person name="Kim H.-S."/>
            <person name="Busman M."/>
            <person name="Brown D.W."/>
            <person name="Divon H."/>
            <person name="Uhlig S."/>
            <person name="Proctor R.H."/>
        </authorList>
    </citation>
    <scope>NUCLEOTIDE SEQUENCE [LARGE SCALE GENOMIC DNA]</scope>
    <source>
        <strain evidence="9 10">NRRL 20459</strain>
    </source>
</reference>
<name>A0A8H4L5E1_9HYPO</name>
<feature type="domain" description="Amino acid transporter transmembrane" evidence="8">
    <location>
        <begin position="59"/>
        <end position="446"/>
    </location>
</feature>
<organism evidence="9 10">
    <name type="scientific">Fusarium albosuccineum</name>
    <dbReference type="NCBI Taxonomy" id="1237068"/>
    <lineage>
        <taxon>Eukaryota</taxon>
        <taxon>Fungi</taxon>
        <taxon>Dikarya</taxon>
        <taxon>Ascomycota</taxon>
        <taxon>Pezizomycotina</taxon>
        <taxon>Sordariomycetes</taxon>
        <taxon>Hypocreomycetidae</taxon>
        <taxon>Hypocreales</taxon>
        <taxon>Nectriaceae</taxon>
        <taxon>Fusarium</taxon>
        <taxon>Fusarium decemcellulare species complex</taxon>
    </lineage>
</organism>
<evidence type="ECO:0000256" key="6">
    <source>
        <dbReference type="SAM" id="MobiDB-lite"/>
    </source>
</evidence>
<evidence type="ECO:0000256" key="5">
    <source>
        <dbReference type="ARBA" id="ARBA00023136"/>
    </source>
</evidence>
<dbReference type="Pfam" id="PF01490">
    <property type="entry name" value="Aa_trans"/>
    <property type="match status" value="1"/>
</dbReference>
<comment type="subcellular location">
    <subcellularLocation>
        <location evidence="1">Membrane</location>
        <topology evidence="1">Multi-pass membrane protein</topology>
    </subcellularLocation>
</comment>
<dbReference type="EMBL" id="JAADYS010001361">
    <property type="protein sequence ID" value="KAF4463405.1"/>
    <property type="molecule type" value="Genomic_DNA"/>
</dbReference>
<feature type="compositionally biased region" description="Basic and acidic residues" evidence="6">
    <location>
        <begin position="1"/>
        <end position="10"/>
    </location>
</feature>
<evidence type="ECO:0000313" key="10">
    <source>
        <dbReference type="Proteomes" id="UP000554235"/>
    </source>
</evidence>
<feature type="region of interest" description="Disordered" evidence="6">
    <location>
        <begin position="1"/>
        <end position="53"/>
    </location>
</feature>
<feature type="transmembrane region" description="Helical" evidence="7">
    <location>
        <begin position="135"/>
        <end position="162"/>
    </location>
</feature>
<feature type="transmembrane region" description="Helical" evidence="7">
    <location>
        <begin position="65"/>
        <end position="82"/>
    </location>
</feature>
<feature type="transmembrane region" description="Helical" evidence="7">
    <location>
        <begin position="321"/>
        <end position="346"/>
    </location>
</feature>
<dbReference type="PANTHER" id="PTHR22950">
    <property type="entry name" value="AMINO ACID TRANSPORTER"/>
    <property type="match status" value="1"/>
</dbReference>
<comment type="caution">
    <text evidence="9">The sequence shown here is derived from an EMBL/GenBank/DDBJ whole genome shotgun (WGS) entry which is preliminary data.</text>
</comment>
<feature type="transmembrane region" description="Helical" evidence="7">
    <location>
        <begin position="430"/>
        <end position="455"/>
    </location>
</feature>
<accession>A0A8H4L5E1</accession>
<sequence length="480" mass="52199">MSTEKEKQADSHPGNTTQRTHQDATPEYHPDIGLGDTKPINNNAQGGVFGGDNGENYRTMSRTNALMALLSNQFGIGILSVPETLKTLGLIPGLIFIIGMGPVAWYGGYLLYEFVCRYRHVSHIADIMYIVGGRYWGGIVGIFFVILVVSTSSSVVVTMSIALNTITDHSVCTVGYIGIACLMCWLICVPRTAKFVAQTGIPTCLSIVAAILTVMISLCVDGPQQAPEGWVRKIELVRSPSFRDGFTACLRVIFAYAGHFSFVSFMAEMRDPEKDFPFALTGLYCCSTVLFTTVGAVIYCLAGEYTTSPALGSASALSAKIAYGLANPAIITGGLGAGHVGIKYVYIHVMQWIKAADQITANTSKSWSVWLSCVTVFWILTFIIASSVPVFDSIISVCSATTFAWFSYGLGNLAWFHLYQGHLFDNWRRIIFCCINVGLLMFTLLINSACLWASITELLDIFNDPDASVRGAFDCGDNSL</sequence>
<evidence type="ECO:0000256" key="1">
    <source>
        <dbReference type="ARBA" id="ARBA00004141"/>
    </source>
</evidence>
<evidence type="ECO:0000313" key="9">
    <source>
        <dbReference type="EMBL" id="KAF4463405.1"/>
    </source>
</evidence>
<dbReference type="GO" id="GO:0015179">
    <property type="term" value="F:L-amino acid transmembrane transporter activity"/>
    <property type="evidence" value="ECO:0007669"/>
    <property type="project" value="TreeGrafter"/>
</dbReference>
<feature type="transmembrane region" description="Helical" evidence="7">
    <location>
        <begin position="205"/>
        <end position="225"/>
    </location>
</feature>
<dbReference type="InterPro" id="IPR013057">
    <property type="entry name" value="AA_transpt_TM"/>
</dbReference>
<feature type="transmembrane region" description="Helical" evidence="7">
    <location>
        <begin position="245"/>
        <end position="266"/>
    </location>
</feature>
<keyword evidence="5 7" id="KW-0472">Membrane</keyword>
<dbReference type="AlphaFoldDB" id="A0A8H4L5E1"/>
<evidence type="ECO:0000256" key="2">
    <source>
        <dbReference type="ARBA" id="ARBA00008066"/>
    </source>
</evidence>
<evidence type="ECO:0000256" key="4">
    <source>
        <dbReference type="ARBA" id="ARBA00022989"/>
    </source>
</evidence>
<evidence type="ECO:0000256" key="3">
    <source>
        <dbReference type="ARBA" id="ARBA00022692"/>
    </source>
</evidence>
<keyword evidence="10" id="KW-1185">Reference proteome</keyword>
<feature type="transmembrane region" description="Helical" evidence="7">
    <location>
        <begin position="174"/>
        <end position="193"/>
    </location>
</feature>
<feature type="transmembrane region" description="Helical" evidence="7">
    <location>
        <begin position="94"/>
        <end position="115"/>
    </location>
</feature>
<feature type="transmembrane region" description="Helical" evidence="7">
    <location>
        <begin position="367"/>
        <end position="388"/>
    </location>
</feature>
<dbReference type="PANTHER" id="PTHR22950:SF479">
    <property type="entry name" value="AMINO ACID TRANSPORTER (EUROFUNG)-RELATED"/>
    <property type="match status" value="1"/>
</dbReference>
<dbReference type="OrthoDB" id="294730at2759"/>
<keyword evidence="3 7" id="KW-0812">Transmembrane</keyword>
<gene>
    <name evidence="9" type="ORF">FALBO_9772</name>
</gene>
<evidence type="ECO:0000259" key="8">
    <source>
        <dbReference type="Pfam" id="PF01490"/>
    </source>
</evidence>
<keyword evidence="4 7" id="KW-1133">Transmembrane helix</keyword>